<keyword evidence="5 7" id="KW-1133">Transmembrane helix</keyword>
<keyword evidence="3" id="KW-0813">Transport</keyword>
<evidence type="ECO:0000256" key="3">
    <source>
        <dbReference type="ARBA" id="ARBA00022448"/>
    </source>
</evidence>
<dbReference type="InterPro" id="IPR011701">
    <property type="entry name" value="MFS"/>
</dbReference>
<comment type="caution">
    <text evidence="8">The sequence shown here is derived from an EMBL/GenBank/DDBJ whole genome shotgun (WGS) entry which is preliminary data.</text>
</comment>
<dbReference type="RefSeq" id="WP_239364949.1">
    <property type="nucleotide sequence ID" value="NZ_JAKREW010000008.1"/>
</dbReference>
<dbReference type="NCBIfam" id="TIGR02718">
    <property type="entry name" value="sider_RhtX_FptX"/>
    <property type="match status" value="1"/>
</dbReference>
<evidence type="ECO:0000256" key="2">
    <source>
        <dbReference type="ARBA" id="ARBA00008335"/>
    </source>
</evidence>
<dbReference type="SUPFAM" id="SSF103473">
    <property type="entry name" value="MFS general substrate transporter"/>
    <property type="match status" value="1"/>
</dbReference>
<feature type="transmembrane region" description="Helical" evidence="7">
    <location>
        <begin position="289"/>
        <end position="313"/>
    </location>
</feature>
<evidence type="ECO:0000256" key="4">
    <source>
        <dbReference type="ARBA" id="ARBA00022692"/>
    </source>
</evidence>
<evidence type="ECO:0000256" key="7">
    <source>
        <dbReference type="SAM" id="Phobius"/>
    </source>
</evidence>
<feature type="transmembrane region" description="Helical" evidence="7">
    <location>
        <begin position="52"/>
        <end position="74"/>
    </location>
</feature>
<dbReference type="InterPro" id="IPR004752">
    <property type="entry name" value="AmpG_permease/AT-1"/>
</dbReference>
<keyword evidence="6 7" id="KW-0472">Membrane</keyword>
<dbReference type="InterPro" id="IPR036259">
    <property type="entry name" value="MFS_trans_sf"/>
</dbReference>
<feature type="transmembrane region" description="Helical" evidence="7">
    <location>
        <begin position="354"/>
        <end position="372"/>
    </location>
</feature>
<gene>
    <name evidence="8" type="ORF">L4923_11390</name>
</gene>
<dbReference type="PANTHER" id="PTHR12778">
    <property type="entry name" value="SOLUTE CARRIER FAMILY 33 ACETYL-COA TRANSPORTER -RELATED"/>
    <property type="match status" value="1"/>
</dbReference>
<accession>A0ABS9QDY0</accession>
<name>A0ABS9QDY0_9HYPH</name>
<feature type="transmembrane region" description="Helical" evidence="7">
    <location>
        <begin position="178"/>
        <end position="197"/>
    </location>
</feature>
<dbReference type="Pfam" id="PF07690">
    <property type="entry name" value="MFS_1"/>
    <property type="match status" value="1"/>
</dbReference>
<organism evidence="8 9">
    <name type="scientific">Mesorhizobium retamae</name>
    <dbReference type="NCBI Taxonomy" id="2912854"/>
    <lineage>
        <taxon>Bacteria</taxon>
        <taxon>Pseudomonadati</taxon>
        <taxon>Pseudomonadota</taxon>
        <taxon>Alphaproteobacteria</taxon>
        <taxon>Hyphomicrobiales</taxon>
        <taxon>Phyllobacteriaceae</taxon>
        <taxon>Mesorhizobium</taxon>
    </lineage>
</organism>
<evidence type="ECO:0000313" key="9">
    <source>
        <dbReference type="Proteomes" id="UP001201701"/>
    </source>
</evidence>
<dbReference type="PANTHER" id="PTHR12778:SF10">
    <property type="entry name" value="MAJOR FACILITATOR SUPERFAMILY DOMAIN-CONTAINING PROTEIN 3"/>
    <property type="match status" value="1"/>
</dbReference>
<evidence type="ECO:0000313" key="8">
    <source>
        <dbReference type="EMBL" id="MCG7505615.1"/>
    </source>
</evidence>
<feature type="transmembrane region" description="Helical" evidence="7">
    <location>
        <begin position="384"/>
        <end position="403"/>
    </location>
</feature>
<feature type="transmembrane region" description="Helical" evidence="7">
    <location>
        <begin position="86"/>
        <end position="106"/>
    </location>
</feature>
<feature type="transmembrane region" description="Helical" evidence="7">
    <location>
        <begin position="258"/>
        <end position="282"/>
    </location>
</feature>
<evidence type="ECO:0000256" key="1">
    <source>
        <dbReference type="ARBA" id="ARBA00004141"/>
    </source>
</evidence>
<reference evidence="8 9" key="1">
    <citation type="submission" date="2022-02" db="EMBL/GenBank/DDBJ databases">
        <title>Draft genome sequence of Mezorhizobium retamae strain IRAMC:0171 isolated from Retama raetam nodules.</title>
        <authorList>
            <person name="Bengaied R."/>
            <person name="Sbissi I."/>
            <person name="Huber K."/>
            <person name="Ghodbane F."/>
            <person name="Nouioui I."/>
            <person name="Tarhouni M."/>
            <person name="Gtari M."/>
        </authorList>
    </citation>
    <scope>NUCLEOTIDE SEQUENCE [LARGE SCALE GENOMIC DNA]</scope>
    <source>
        <strain evidence="8 9">IRAMC:0171</strain>
    </source>
</reference>
<feature type="transmembrane region" description="Helical" evidence="7">
    <location>
        <begin position="151"/>
        <end position="171"/>
    </location>
</feature>
<comment type="similarity">
    <text evidence="2">Belongs to the major facilitator superfamily.</text>
</comment>
<feature type="transmembrane region" description="Helical" evidence="7">
    <location>
        <begin position="18"/>
        <end position="40"/>
    </location>
</feature>
<proteinExistence type="inferred from homology"/>
<evidence type="ECO:0000256" key="5">
    <source>
        <dbReference type="ARBA" id="ARBA00022989"/>
    </source>
</evidence>
<sequence>MSAAEFPKTQENRSRLRLFAVLGGLYLAQGIPSYLFAAAIPPILREQGVSRTAIGMLSLLMLPLVLKFLWAPLIDRYRPFARAHRAGWVVITQLGIIAALFGMLAVEPTDVRAIFAIGFFVAMLLSTQDIATDGYASKYLNPADRPIGNAIQGGSVALGVVIGGTLGLVLYHRYGWDVAIVTIALLSFIPLVAALAMRETDPTAEKQAALTRPSIRNFLARPEARRILWIALVYRASEGLVKSMEGAYLVDAGVPLNWIGYLSGGAAVTVGLGGSFIAALLLHKYGSASVLALLGGLRTICFAIFMLHAFALFTGAAPIFGASFLQTLVRYMEIVALYSLFMSVTSSEQPGTDFTILSCAQLIVYLVGSMVAGRLADLMGYGPLFALATAISGIAVVMTYGMLRSAAAAERPAEVIS</sequence>
<dbReference type="CDD" id="cd17485">
    <property type="entry name" value="MFS_MFSD3"/>
    <property type="match status" value="1"/>
</dbReference>
<dbReference type="Gene3D" id="1.20.1250.20">
    <property type="entry name" value="MFS general substrate transporter like domains"/>
    <property type="match status" value="1"/>
</dbReference>
<comment type="subcellular location">
    <subcellularLocation>
        <location evidence="1">Membrane</location>
        <topology evidence="1">Multi-pass membrane protein</topology>
    </subcellularLocation>
</comment>
<dbReference type="EMBL" id="JAKREW010000008">
    <property type="protein sequence ID" value="MCG7505615.1"/>
    <property type="molecule type" value="Genomic_DNA"/>
</dbReference>
<dbReference type="Proteomes" id="UP001201701">
    <property type="component" value="Unassembled WGS sequence"/>
</dbReference>
<keyword evidence="4 7" id="KW-0812">Transmembrane</keyword>
<keyword evidence="9" id="KW-1185">Reference proteome</keyword>
<feature type="transmembrane region" description="Helical" evidence="7">
    <location>
        <begin position="319"/>
        <end position="342"/>
    </location>
</feature>
<evidence type="ECO:0000256" key="6">
    <source>
        <dbReference type="ARBA" id="ARBA00023136"/>
    </source>
</evidence>
<dbReference type="InterPro" id="IPR014090">
    <property type="entry name" value="Siderophore_transpt_RhtX/FptX"/>
</dbReference>
<protein>
    <submittedName>
        <fullName evidence="8">MFS transporter</fullName>
    </submittedName>
</protein>